<feature type="signal peptide" evidence="6">
    <location>
        <begin position="1"/>
        <end position="23"/>
    </location>
</feature>
<dbReference type="RefSeq" id="WP_185663080.1">
    <property type="nucleotide sequence ID" value="NZ_JACLAW010000003.1"/>
</dbReference>
<keyword evidence="6" id="KW-0732">Signal</keyword>
<gene>
    <name evidence="9" type="ORF">H7F51_04720</name>
</gene>
<dbReference type="Proteomes" id="UP000566813">
    <property type="component" value="Unassembled WGS sequence"/>
</dbReference>
<evidence type="ECO:0000256" key="2">
    <source>
        <dbReference type="ARBA" id="ARBA00023136"/>
    </source>
</evidence>
<dbReference type="InterPro" id="IPR036942">
    <property type="entry name" value="Beta-barrel_TonB_sf"/>
</dbReference>
<keyword evidence="4" id="KW-0798">TonB box</keyword>
<protein>
    <submittedName>
        <fullName evidence="9">TonB-dependent receptor</fullName>
    </submittedName>
</protein>
<comment type="similarity">
    <text evidence="4">Belongs to the TonB-dependent receptor family.</text>
</comment>
<dbReference type="GO" id="GO:0009279">
    <property type="term" value="C:cell outer membrane"/>
    <property type="evidence" value="ECO:0007669"/>
    <property type="project" value="UniProtKB-SubCell"/>
</dbReference>
<feature type="chain" id="PRO_5031362146" evidence="6">
    <location>
        <begin position="24"/>
        <end position="944"/>
    </location>
</feature>
<keyword evidence="9" id="KW-0675">Receptor</keyword>
<evidence type="ECO:0000256" key="6">
    <source>
        <dbReference type="SAM" id="SignalP"/>
    </source>
</evidence>
<evidence type="ECO:0000259" key="7">
    <source>
        <dbReference type="Pfam" id="PF00593"/>
    </source>
</evidence>
<dbReference type="Gene3D" id="2.40.170.20">
    <property type="entry name" value="TonB-dependent receptor, beta-barrel domain"/>
    <property type="match status" value="1"/>
</dbReference>
<accession>A0A7X1KL31</accession>
<reference evidence="9 10" key="1">
    <citation type="submission" date="2020-08" db="EMBL/GenBank/DDBJ databases">
        <title>The genome sequence of type strain Novosphingobium flavum NBRC 111647.</title>
        <authorList>
            <person name="Liu Y."/>
        </authorList>
    </citation>
    <scope>NUCLEOTIDE SEQUENCE [LARGE SCALE GENOMIC DNA]</scope>
    <source>
        <strain evidence="9 10">NBRC 111647</strain>
    </source>
</reference>
<dbReference type="PANTHER" id="PTHR47234:SF3">
    <property type="entry name" value="SECRETIN_TONB SHORT N-TERMINAL DOMAIN-CONTAINING PROTEIN"/>
    <property type="match status" value="1"/>
</dbReference>
<name>A0A7X1KL31_9SPHN</name>
<dbReference type="EMBL" id="JACLAW010000003">
    <property type="protein sequence ID" value="MBC2664815.1"/>
    <property type="molecule type" value="Genomic_DNA"/>
</dbReference>
<keyword evidence="2 4" id="KW-0472">Membrane</keyword>
<feature type="compositionally biased region" description="Polar residues" evidence="5">
    <location>
        <begin position="83"/>
        <end position="96"/>
    </location>
</feature>
<evidence type="ECO:0000256" key="5">
    <source>
        <dbReference type="SAM" id="MobiDB-lite"/>
    </source>
</evidence>
<keyword evidence="3" id="KW-0998">Cell outer membrane</keyword>
<dbReference type="InterPro" id="IPR012910">
    <property type="entry name" value="Plug_dom"/>
</dbReference>
<dbReference type="Gene3D" id="2.170.130.10">
    <property type="entry name" value="TonB-dependent receptor, plug domain"/>
    <property type="match status" value="1"/>
</dbReference>
<keyword evidence="10" id="KW-1185">Reference proteome</keyword>
<feature type="domain" description="TonB-dependent receptor plug" evidence="8">
    <location>
        <begin position="49"/>
        <end position="167"/>
    </location>
</feature>
<comment type="caution">
    <text evidence="9">The sequence shown here is derived from an EMBL/GenBank/DDBJ whole genome shotgun (WGS) entry which is preliminary data.</text>
</comment>
<feature type="region of interest" description="Disordered" evidence="5">
    <location>
        <begin position="80"/>
        <end position="107"/>
    </location>
</feature>
<dbReference type="InterPro" id="IPR037066">
    <property type="entry name" value="Plug_dom_sf"/>
</dbReference>
<dbReference type="AlphaFoldDB" id="A0A7X1KL31"/>
<dbReference type="Pfam" id="PF07715">
    <property type="entry name" value="Plug"/>
    <property type="match status" value="1"/>
</dbReference>
<evidence type="ECO:0000259" key="8">
    <source>
        <dbReference type="Pfam" id="PF07715"/>
    </source>
</evidence>
<evidence type="ECO:0000313" key="10">
    <source>
        <dbReference type="Proteomes" id="UP000566813"/>
    </source>
</evidence>
<dbReference type="Pfam" id="PF00593">
    <property type="entry name" value="TonB_dep_Rec_b-barrel"/>
    <property type="match status" value="1"/>
</dbReference>
<evidence type="ECO:0000256" key="1">
    <source>
        <dbReference type="ARBA" id="ARBA00004442"/>
    </source>
</evidence>
<evidence type="ECO:0000256" key="3">
    <source>
        <dbReference type="ARBA" id="ARBA00023237"/>
    </source>
</evidence>
<dbReference type="InterPro" id="IPR000531">
    <property type="entry name" value="Beta-barrel_TonB"/>
</dbReference>
<proteinExistence type="inferred from homology"/>
<evidence type="ECO:0000313" key="9">
    <source>
        <dbReference type="EMBL" id="MBC2664815.1"/>
    </source>
</evidence>
<dbReference type="SUPFAM" id="SSF56935">
    <property type="entry name" value="Porins"/>
    <property type="match status" value="1"/>
</dbReference>
<organism evidence="9 10">
    <name type="scientific">Novosphingobium flavum</name>
    <dbReference type="NCBI Taxonomy" id="1778672"/>
    <lineage>
        <taxon>Bacteria</taxon>
        <taxon>Pseudomonadati</taxon>
        <taxon>Pseudomonadota</taxon>
        <taxon>Alphaproteobacteria</taxon>
        <taxon>Sphingomonadales</taxon>
        <taxon>Sphingomonadaceae</taxon>
        <taxon>Novosphingobium</taxon>
    </lineage>
</organism>
<feature type="domain" description="TonB-dependent receptor-like beta-barrel" evidence="7">
    <location>
        <begin position="411"/>
        <end position="902"/>
    </location>
</feature>
<evidence type="ECO:0000256" key="4">
    <source>
        <dbReference type="RuleBase" id="RU003357"/>
    </source>
</evidence>
<comment type="subcellular location">
    <subcellularLocation>
        <location evidence="1 4">Cell outer membrane</location>
    </subcellularLocation>
</comment>
<dbReference type="PANTHER" id="PTHR47234">
    <property type="match status" value="1"/>
</dbReference>
<sequence length="944" mass="100321">MSIKSIYLLGTASALVFAVQAHAQETAAPPPADVDIVVTGSRVVKNGDDSPSPVTVVSSKDLMTTMPGMSLAEGLNTIPAFSGSRQSTSNPTNTGTQSGGNGAANTLNLRNLGANRTLVLEDGRRVPPTLFNGLVDVDIVPQMLVDRVDIVTGGVSAVYGSDAVSGVVNYVLNRKFNGFKGQASAGISRYGDDGRRDVGFAYGTQLGERLHVEASYQYRKEDAVRFRSSRPTLQQVGVTGAGTATSPYVLQTNLRQSGTPFGGLITSGTLNGKTFTMDGVLSSFVNGTATGTSGIQIGGDGGYFDGSLISGSEAHQLFGRADYELSDSVHAFVQASGTFKTNVSDGDAGILSNVTLSRDNAFLPAAVKALIPATETTFTYSQLLNQVPPAHEDMKSSQFILTAGLDGSIGGWKWTADYTHGFTKLDNRLSNDINRQKLAAALDAVSSNGQIVCQPALTNAAYAGCVPFNPFGPTAASQGAISYITDTVNYIARTTTDNVAGSISGDVFEGWAGPLTAALSGEWRRIGFVSTSTSTPDNVADCTSLRFGNCKAATATVAATSLNDFQFGASPGGLSQTVWEGAGEFQMPLIKDAGIIQSLNLNAAARYTHYSTSGNYWTWKIGGDLELAGNLRFRVTRSRDIRAPTLYELFAPTSQTIVRATDYLTGTNPTIPQRTLGNPGLTAEIGNALTAGVVWKPARGLSLAVDAYRINISNAITQVTGSTQSLQTACYNSGGTSPYCALQVRPNGLADQTPANAATMWLIQNINLAQVKTWGVDFEVNYQGELFGRPFQTRVLAAWQPHIYYIQPDVPTIDQGGVAFGPLGLYAAPSVRLNANFRYQVTDSLTFDINERWRNAMKLGGDPTQVWVNNHIDAFGVTNLNLSWDIKRDHGGFQFYVNVQNLFDAKPPIGAYSGNGSRAGLRDGFAIGDDIRGRYYTAGVKVQF</sequence>